<name>A0A8H8CG06_PSICU</name>
<dbReference type="Pfam" id="PF00106">
    <property type="entry name" value="adh_short"/>
    <property type="match status" value="1"/>
</dbReference>
<evidence type="ECO:0000256" key="2">
    <source>
        <dbReference type="ARBA" id="ARBA00022857"/>
    </source>
</evidence>
<evidence type="ECO:0000313" key="5">
    <source>
        <dbReference type="EMBL" id="KAG5164867.1"/>
    </source>
</evidence>
<dbReference type="PANTHER" id="PTHR43490:SF99">
    <property type="entry name" value="SHORT-CHAIN DEHYDROGENASE_REDUCTASE"/>
    <property type="match status" value="1"/>
</dbReference>
<organism evidence="5">
    <name type="scientific">Psilocybe cubensis</name>
    <name type="common">Psychedelic mushroom</name>
    <name type="synonym">Stropharia cubensis</name>
    <dbReference type="NCBI Taxonomy" id="181762"/>
    <lineage>
        <taxon>Eukaryota</taxon>
        <taxon>Fungi</taxon>
        <taxon>Dikarya</taxon>
        <taxon>Basidiomycota</taxon>
        <taxon>Agaricomycotina</taxon>
        <taxon>Agaricomycetes</taxon>
        <taxon>Agaricomycetidae</taxon>
        <taxon>Agaricales</taxon>
        <taxon>Agaricineae</taxon>
        <taxon>Strophariaceae</taxon>
        <taxon>Psilocybe</taxon>
    </lineage>
</organism>
<dbReference type="PRINTS" id="PR00080">
    <property type="entry name" value="SDRFAMILY"/>
</dbReference>
<dbReference type="InterPro" id="IPR002347">
    <property type="entry name" value="SDR_fam"/>
</dbReference>
<dbReference type="GO" id="GO:0016491">
    <property type="term" value="F:oxidoreductase activity"/>
    <property type="evidence" value="ECO:0007669"/>
    <property type="project" value="UniProtKB-KW"/>
</dbReference>
<evidence type="ECO:0000256" key="3">
    <source>
        <dbReference type="ARBA" id="ARBA00023002"/>
    </source>
</evidence>
<sequence>MSKVILVTGSNSSIGFELVRILAEKGHTVYLASRNEQAGQEAQKSLHAKGLTNVKYTTLDVRDPRTIAASVALISAAHGKLDVLVNNAAISRNDVAQHPSQLSVAVARDVFETNYLGIIETTTAFLPLLRAAKAAGGVPVITNVSSPLGSQAYQSRDDATTVFTAYGNSKAAVNGYTVALANELKKEGFKVNAVSPGLVASRLNDFVKGGRTLEEGALGILPMVLLDDNGPTGKFFNWDGSEIAW</sequence>
<dbReference type="InterPro" id="IPR036291">
    <property type="entry name" value="NAD(P)-bd_dom_sf"/>
</dbReference>
<accession>A0A8H8CG06</accession>
<dbReference type="OrthoDB" id="1933717at2759"/>
<proteinExistence type="inferred from homology"/>
<gene>
    <name evidence="5" type="ORF">JR316_010513</name>
</gene>
<dbReference type="SUPFAM" id="SSF51735">
    <property type="entry name" value="NAD(P)-binding Rossmann-fold domains"/>
    <property type="match status" value="1"/>
</dbReference>
<comment type="similarity">
    <text evidence="1 4">Belongs to the short-chain dehydrogenases/reductases (SDR) family.</text>
</comment>
<evidence type="ECO:0000256" key="1">
    <source>
        <dbReference type="ARBA" id="ARBA00006484"/>
    </source>
</evidence>
<comment type="caution">
    <text evidence="5">The sequence shown here is derived from an EMBL/GenBank/DDBJ whole genome shotgun (WGS) entry which is preliminary data.</text>
</comment>
<dbReference type="EMBL" id="JAFIQS010000011">
    <property type="protein sequence ID" value="KAG5164867.1"/>
    <property type="molecule type" value="Genomic_DNA"/>
</dbReference>
<dbReference type="PANTHER" id="PTHR43490">
    <property type="entry name" value="(+)-NEOMENTHOL DEHYDROGENASE"/>
    <property type="match status" value="1"/>
</dbReference>
<reference evidence="5" key="1">
    <citation type="submission" date="2021-02" db="EMBL/GenBank/DDBJ databases">
        <title>Psilocybe cubensis genome.</title>
        <authorList>
            <person name="Mckernan K.J."/>
            <person name="Crawford S."/>
            <person name="Trippe A."/>
            <person name="Kane L.T."/>
            <person name="Mclaughlin S."/>
        </authorList>
    </citation>
    <scope>NUCLEOTIDE SEQUENCE [LARGE SCALE GENOMIC DNA]</scope>
    <source>
        <strain evidence="5">MGC-MH-2018</strain>
    </source>
</reference>
<keyword evidence="3" id="KW-0560">Oxidoreductase</keyword>
<dbReference type="AlphaFoldDB" id="A0A8H8CG06"/>
<protein>
    <submittedName>
        <fullName evidence="5">Uncharacterized protein</fullName>
    </submittedName>
</protein>
<dbReference type="PRINTS" id="PR00081">
    <property type="entry name" value="GDHRDH"/>
</dbReference>
<keyword evidence="2" id="KW-0521">NADP</keyword>
<evidence type="ECO:0000256" key="4">
    <source>
        <dbReference type="RuleBase" id="RU000363"/>
    </source>
</evidence>
<dbReference type="Gene3D" id="3.40.50.720">
    <property type="entry name" value="NAD(P)-binding Rossmann-like Domain"/>
    <property type="match status" value="1"/>
</dbReference>